<dbReference type="InterPro" id="IPR037120">
    <property type="entry name" value="Haem_peroxidase_sf_animal"/>
</dbReference>
<feature type="region of interest" description="Disordered" evidence="1">
    <location>
        <begin position="59"/>
        <end position="101"/>
    </location>
</feature>
<evidence type="ECO:0000256" key="1">
    <source>
        <dbReference type="SAM" id="MobiDB-lite"/>
    </source>
</evidence>
<sequence>MSIQNGGREPGNGLGHIDLINEDGSVHKRLPLAMQFFNPGELTQPGNIDRFYRGLITQPSQSYDGFMSEQPQNTRTKDRPQRTDEDKAQCEPTAARRDIVI</sequence>
<evidence type="ECO:0000313" key="2">
    <source>
        <dbReference type="EMBL" id="KAH8033928.1"/>
    </source>
</evidence>
<keyword evidence="3" id="KW-1185">Reference proteome</keyword>
<dbReference type="Gene3D" id="1.10.640.10">
    <property type="entry name" value="Haem peroxidase domain superfamily, animal type"/>
    <property type="match status" value="1"/>
</dbReference>
<evidence type="ECO:0000313" key="3">
    <source>
        <dbReference type="Proteomes" id="UP000821866"/>
    </source>
</evidence>
<protein>
    <submittedName>
        <fullName evidence="2">Uncharacterized protein</fullName>
    </submittedName>
</protein>
<dbReference type="EMBL" id="JABSTU010000004">
    <property type="protein sequence ID" value="KAH8033928.1"/>
    <property type="molecule type" value="Genomic_DNA"/>
</dbReference>
<reference evidence="2" key="1">
    <citation type="journal article" date="2020" name="Cell">
        <title>Large-Scale Comparative Analyses of Tick Genomes Elucidate Their Genetic Diversity and Vector Capacities.</title>
        <authorList>
            <consortium name="Tick Genome and Microbiome Consortium (TIGMIC)"/>
            <person name="Jia N."/>
            <person name="Wang J."/>
            <person name="Shi W."/>
            <person name="Du L."/>
            <person name="Sun Y."/>
            <person name="Zhan W."/>
            <person name="Jiang J.F."/>
            <person name="Wang Q."/>
            <person name="Zhang B."/>
            <person name="Ji P."/>
            <person name="Bell-Sakyi L."/>
            <person name="Cui X.M."/>
            <person name="Yuan T.T."/>
            <person name="Jiang B.G."/>
            <person name="Yang W.F."/>
            <person name="Lam T.T."/>
            <person name="Chang Q.C."/>
            <person name="Ding S.J."/>
            <person name="Wang X.J."/>
            <person name="Zhu J.G."/>
            <person name="Ruan X.D."/>
            <person name="Zhao L."/>
            <person name="Wei J.T."/>
            <person name="Ye R.Z."/>
            <person name="Que T.C."/>
            <person name="Du C.H."/>
            <person name="Zhou Y.H."/>
            <person name="Cheng J.X."/>
            <person name="Dai P.F."/>
            <person name="Guo W.B."/>
            <person name="Han X.H."/>
            <person name="Huang E.J."/>
            <person name="Li L.F."/>
            <person name="Wei W."/>
            <person name="Gao Y.C."/>
            <person name="Liu J.Z."/>
            <person name="Shao H.Z."/>
            <person name="Wang X."/>
            <person name="Wang C.C."/>
            <person name="Yang T.C."/>
            <person name="Huo Q.B."/>
            <person name="Li W."/>
            <person name="Chen H.Y."/>
            <person name="Chen S.E."/>
            <person name="Zhou L.G."/>
            <person name="Ni X.B."/>
            <person name="Tian J.H."/>
            <person name="Sheng Y."/>
            <person name="Liu T."/>
            <person name="Pan Y.S."/>
            <person name="Xia L.Y."/>
            <person name="Li J."/>
            <person name="Zhao F."/>
            <person name="Cao W.C."/>
        </authorList>
    </citation>
    <scope>NUCLEOTIDE SEQUENCE</scope>
    <source>
        <strain evidence="2">Rmic-2018</strain>
    </source>
</reference>
<proteinExistence type="predicted"/>
<dbReference type="AlphaFoldDB" id="A0A9J6EIV3"/>
<feature type="compositionally biased region" description="Basic and acidic residues" evidence="1">
    <location>
        <begin position="75"/>
        <end position="101"/>
    </location>
</feature>
<organism evidence="2 3">
    <name type="scientific">Rhipicephalus microplus</name>
    <name type="common">Cattle tick</name>
    <name type="synonym">Boophilus microplus</name>
    <dbReference type="NCBI Taxonomy" id="6941"/>
    <lineage>
        <taxon>Eukaryota</taxon>
        <taxon>Metazoa</taxon>
        <taxon>Ecdysozoa</taxon>
        <taxon>Arthropoda</taxon>
        <taxon>Chelicerata</taxon>
        <taxon>Arachnida</taxon>
        <taxon>Acari</taxon>
        <taxon>Parasitiformes</taxon>
        <taxon>Ixodida</taxon>
        <taxon>Ixodoidea</taxon>
        <taxon>Ixodidae</taxon>
        <taxon>Rhipicephalinae</taxon>
        <taxon>Rhipicephalus</taxon>
        <taxon>Boophilus</taxon>
    </lineage>
</organism>
<dbReference type="Proteomes" id="UP000821866">
    <property type="component" value="Chromosome 2"/>
</dbReference>
<name>A0A9J6EIV3_RHIMP</name>
<reference evidence="2" key="2">
    <citation type="submission" date="2021-09" db="EMBL/GenBank/DDBJ databases">
        <authorList>
            <person name="Jia N."/>
            <person name="Wang J."/>
            <person name="Shi W."/>
            <person name="Du L."/>
            <person name="Sun Y."/>
            <person name="Zhan W."/>
            <person name="Jiang J."/>
            <person name="Wang Q."/>
            <person name="Zhang B."/>
            <person name="Ji P."/>
            <person name="Sakyi L.B."/>
            <person name="Cui X."/>
            <person name="Yuan T."/>
            <person name="Jiang B."/>
            <person name="Yang W."/>
            <person name="Lam T.T.-Y."/>
            <person name="Chang Q."/>
            <person name="Ding S."/>
            <person name="Wang X."/>
            <person name="Zhu J."/>
            <person name="Ruan X."/>
            <person name="Zhao L."/>
            <person name="Wei J."/>
            <person name="Que T."/>
            <person name="Du C."/>
            <person name="Cheng J."/>
            <person name="Dai P."/>
            <person name="Han X."/>
            <person name="Huang E."/>
            <person name="Gao Y."/>
            <person name="Liu J."/>
            <person name="Shao H."/>
            <person name="Ye R."/>
            <person name="Li L."/>
            <person name="Wei W."/>
            <person name="Wang X."/>
            <person name="Wang C."/>
            <person name="Huo Q."/>
            <person name="Li W."/>
            <person name="Guo W."/>
            <person name="Chen H."/>
            <person name="Chen S."/>
            <person name="Zhou L."/>
            <person name="Zhou L."/>
            <person name="Ni X."/>
            <person name="Tian J."/>
            <person name="Zhou Y."/>
            <person name="Sheng Y."/>
            <person name="Liu T."/>
            <person name="Pan Y."/>
            <person name="Xia L."/>
            <person name="Li J."/>
            <person name="Zhao F."/>
            <person name="Cao W."/>
        </authorList>
    </citation>
    <scope>NUCLEOTIDE SEQUENCE</scope>
    <source>
        <strain evidence="2">Rmic-2018</strain>
        <tissue evidence="2">Larvae</tissue>
    </source>
</reference>
<gene>
    <name evidence="2" type="ORF">HPB51_017626</name>
</gene>
<accession>A0A9J6EIV3</accession>
<dbReference type="VEuPathDB" id="VectorBase:LOC119160735"/>
<feature type="compositionally biased region" description="Polar residues" evidence="1">
    <location>
        <begin position="59"/>
        <end position="74"/>
    </location>
</feature>
<comment type="caution">
    <text evidence="2">The sequence shown here is derived from an EMBL/GenBank/DDBJ whole genome shotgun (WGS) entry which is preliminary data.</text>
</comment>